<evidence type="ECO:0007829" key="3">
    <source>
        <dbReference type="PeptideAtlas" id="A0AAQ5BH80"/>
    </source>
</evidence>
<keyword evidence="2" id="KW-1185">Reference proteome</keyword>
<dbReference type="AlphaFoldDB" id="A0AAQ5BH80"/>
<protein>
    <submittedName>
        <fullName evidence="1">Succinate dehydrogenase complex iron sulfur subunit B</fullName>
    </submittedName>
</protein>
<dbReference type="Ensembl" id="ENST00000714038.1">
    <property type="protein sequence ID" value="ENSP00000519329.1"/>
    <property type="gene ID" value="ENSG00000117118.12"/>
</dbReference>
<reference evidence="1 2" key="2">
    <citation type="journal article" date="2004" name="Nature">
        <title>Finishing the euchromatic sequence of the human genome.</title>
        <authorList>
            <consortium name="International Human Genome Sequencing Consortium"/>
        </authorList>
    </citation>
    <scope>NUCLEOTIDE SEQUENCE [LARGE SCALE GENOMIC DNA]</scope>
</reference>
<dbReference type="HGNC" id="HGNC:10681">
    <property type="gene designation" value="SDHB"/>
</dbReference>
<reference evidence="1 2" key="1">
    <citation type="journal article" date="2001" name="Nature">
        <title>Initial sequencing and analysis of the human genome.</title>
        <authorList>
            <consortium name="International Human Genome Sequencing Consortium"/>
            <person name="Lander E.S."/>
            <person name="Linton L.M."/>
            <person name="Birren B."/>
            <person name="Nusbaum C."/>
            <person name="Zody M.C."/>
            <person name="Baldwin J."/>
            <person name="Devon K."/>
            <person name="Dewar K."/>
            <person name="Doyle M."/>
            <person name="FitzHugh W."/>
            <person name="Funke R."/>
            <person name="Gage D."/>
            <person name="Harris K."/>
            <person name="Heaford A."/>
            <person name="Howland J."/>
            <person name="Kann L."/>
            <person name="Lehoczky J."/>
            <person name="LeVine R."/>
            <person name="McEwan P."/>
            <person name="McKernan K."/>
            <person name="Meldrim J."/>
            <person name="Mesirov J.P."/>
            <person name="Miranda C."/>
            <person name="Morris W."/>
            <person name="Naylor J."/>
            <person name="Raymond C."/>
            <person name="Rosetti M."/>
            <person name="Santos R."/>
            <person name="Sheridan A."/>
            <person name="Sougnez C."/>
            <person name="Stange-Thomann N."/>
            <person name="Stojanovic N."/>
            <person name="Subramanian A."/>
            <person name="Wyman D."/>
            <person name="Rogers J."/>
            <person name="Sulston J."/>
            <person name="Ainscough R."/>
            <person name="Beck S."/>
            <person name="Bentley D."/>
            <person name="Burton J."/>
            <person name="Clee C."/>
            <person name="Carter N."/>
            <person name="Coulson A."/>
            <person name="Deadman R."/>
            <person name="Deloukas P."/>
            <person name="Dunham A."/>
            <person name="Dunham I."/>
            <person name="Durbin R."/>
            <person name="French L."/>
            <person name="Grafham D."/>
            <person name="Gregory S."/>
            <person name="Hubbard T."/>
            <person name="Humphray S."/>
            <person name="Hunt A."/>
            <person name="Jones M."/>
            <person name="Lloyd C."/>
            <person name="McMurray A."/>
            <person name="Matthews L."/>
            <person name="Mercer S."/>
            <person name="Milne S."/>
            <person name="Mullikin J.C."/>
            <person name="Mungall A."/>
            <person name="Plumb R."/>
            <person name="Ross M."/>
            <person name="Shownkeen R."/>
            <person name="Sims S."/>
            <person name="Waterston R.H."/>
            <person name="Wilson R.K."/>
            <person name="Hillier L.W."/>
            <person name="McPherson J.D."/>
            <person name="Marra M.A."/>
            <person name="Mardis E.R."/>
            <person name="Fulton L.A."/>
            <person name="Chinwalla A.T."/>
            <person name="Pepin K.H."/>
            <person name="Gish W.R."/>
            <person name="Chissoe S.L."/>
            <person name="Wendl M.C."/>
            <person name="Delehaunty K.D."/>
            <person name="Miner T.L."/>
            <person name="Delehaunty A."/>
            <person name="Kramer J.B."/>
            <person name="Cook L.L."/>
            <person name="Fulton R.S."/>
            <person name="Johnson D.L."/>
            <person name="Minx P.J."/>
            <person name="Clifton S.W."/>
            <person name="Hawkins T."/>
            <person name="Branscomb E."/>
            <person name="Predki P."/>
            <person name="Richardson P."/>
            <person name="Wenning S."/>
            <person name="Slezak T."/>
            <person name="Doggett N."/>
            <person name="Cheng J.F."/>
            <person name="Olsen A."/>
            <person name="Lucas S."/>
            <person name="Elkin C."/>
            <person name="Uberbacher E."/>
            <person name="Frazier M."/>
            <person name="Gibbs R.A."/>
            <person name="Muzny D.M."/>
            <person name="Scherer S.E."/>
            <person name="Bouck J.B."/>
            <person name="Sodergren E.J."/>
            <person name="Worley K.C."/>
            <person name="Rives C.M."/>
            <person name="Gorrell J.H."/>
            <person name="Metzker M.L."/>
            <person name="Naylor S.L."/>
            <person name="Kucherlapati R.S."/>
            <person name="Nelson D.L."/>
            <person name="Weinstock G.M."/>
            <person name="Sakaki Y."/>
            <person name="Fujiyama A."/>
            <person name="Hattori M."/>
            <person name="Yada T."/>
            <person name="Toyoda A."/>
            <person name="Itoh T."/>
            <person name="Kawagoe C."/>
            <person name="Watanabe H."/>
            <person name="Totoki Y."/>
            <person name="Taylor T."/>
            <person name="Weissenbach J."/>
            <person name="Heilig R."/>
            <person name="Saurin W."/>
            <person name="Artiguenave F."/>
            <person name="Brottier P."/>
            <person name="Bruls T."/>
            <person name="Pelletier E."/>
            <person name="Robert C."/>
            <person name="Wincker P."/>
            <person name="Smith D.R."/>
            <person name="Doucette-Stamm L."/>
            <person name="Rubenfield M."/>
            <person name="Weinstock K."/>
            <person name="Lee H.M."/>
            <person name="Dubois J."/>
            <person name="Rosenthal A."/>
            <person name="Platzer M."/>
            <person name="Nyakatura G."/>
            <person name="Taudien S."/>
            <person name="Rump A."/>
            <person name="Yang H."/>
            <person name="Yu J."/>
            <person name="Wang J."/>
            <person name="Huang G."/>
            <person name="Gu J."/>
            <person name="Hood L."/>
            <person name="Rowen L."/>
            <person name="Madan A."/>
            <person name="Qin S."/>
            <person name="Davis R.W."/>
            <person name="Federspiel N.A."/>
            <person name="Abola A.P."/>
            <person name="Proctor M.J."/>
            <person name="Myers R.M."/>
            <person name="Schmutz J."/>
            <person name="Dickson M."/>
            <person name="Grimwood J."/>
            <person name="Cox D.R."/>
            <person name="Olson M.V."/>
            <person name="Kaul R."/>
            <person name="Raymond C."/>
            <person name="Shimizu N."/>
            <person name="Kawasaki K."/>
            <person name="Minoshima S."/>
            <person name="Evans G.A."/>
            <person name="Athanasiou M."/>
            <person name="Schultz R."/>
            <person name="Roe B.A."/>
            <person name="Chen F."/>
            <person name="Pan H."/>
            <person name="Ramser J."/>
            <person name="Lehrach H."/>
            <person name="Reinhardt R."/>
            <person name="McCombie W.R."/>
            <person name="de la Bastide M."/>
            <person name="Dedhia N."/>
            <person name="Blocker H."/>
            <person name="Hornischer K."/>
            <person name="Nordsiek G."/>
            <person name="Agarwala R."/>
            <person name="Aravind L."/>
            <person name="Bailey J.A."/>
            <person name="Bateman A."/>
            <person name="Batzoglou S."/>
            <person name="Birney E."/>
            <person name="Bork P."/>
            <person name="Brown D.G."/>
            <person name="Burge C.B."/>
            <person name="Cerutti L."/>
            <person name="Chen H.C."/>
            <person name="Church D."/>
            <person name="Clamp M."/>
            <person name="Copley R.R."/>
            <person name="Doerks T."/>
            <person name="Eddy S.R."/>
            <person name="Eichler E.E."/>
            <person name="Furey T.S."/>
            <person name="Galagan J."/>
            <person name="Gilbert J.G."/>
            <person name="Harmon C."/>
            <person name="Hayashizaki Y."/>
            <person name="Haussler D."/>
            <person name="Hermjakob H."/>
            <person name="Hokamp K."/>
            <person name="Jang W."/>
            <person name="Johnson L.S."/>
            <person name="Jones T.A."/>
            <person name="Kasif S."/>
            <person name="Kaspryzk A."/>
            <person name="Kennedy S."/>
            <person name="Kent W.J."/>
            <person name="Kitts P."/>
            <person name="Koonin E.V."/>
            <person name="Korf I."/>
            <person name="Kulp D."/>
            <person name="Lancet D."/>
            <person name="Lowe T.M."/>
            <person name="McLysaght A."/>
            <person name="Mikkelsen T."/>
            <person name="Moran J.V."/>
            <person name="Mulder N."/>
            <person name="Pollara V.J."/>
            <person name="Ponting C.P."/>
            <person name="Schuler G."/>
            <person name="Schultz J."/>
            <person name="Slater G."/>
            <person name="Smit A.F."/>
            <person name="Stupka E."/>
            <person name="Szustakowski J."/>
            <person name="Thierry-Mieg D."/>
            <person name="Thierry-Mieg J."/>
            <person name="Wagner L."/>
            <person name="Wallis J."/>
            <person name="Wheeler R."/>
            <person name="Williams A."/>
            <person name="Wolf Y.I."/>
            <person name="Wolfe K.H."/>
            <person name="Yang S.P."/>
            <person name="Yeh R.F."/>
            <person name="Collins F."/>
            <person name="Guyer M.S."/>
            <person name="Peterson J."/>
            <person name="Felsenfeld A."/>
            <person name="Wetterstrand K.A."/>
            <person name="Patrinos A."/>
            <person name="Morgan M.J."/>
            <person name="de Jong P."/>
            <person name="Catanese J.J."/>
            <person name="Osoegawa K."/>
            <person name="Shizuya H."/>
            <person name="Choi S."/>
            <person name="Chen Y.J."/>
        </authorList>
    </citation>
    <scope>NUCLEOTIDE SEQUENCE [LARGE SCALE GENOMIC DNA]</scope>
</reference>
<dbReference type="Proteomes" id="UP000005640">
    <property type="component" value="Chromosome 1"/>
</dbReference>
<organism evidence="1 2">
    <name type="scientific">Homo sapiens</name>
    <name type="common">Human</name>
    <dbReference type="NCBI Taxonomy" id="9606"/>
    <lineage>
        <taxon>Eukaryota</taxon>
        <taxon>Metazoa</taxon>
        <taxon>Chordata</taxon>
        <taxon>Craniata</taxon>
        <taxon>Vertebrata</taxon>
        <taxon>Euteleostomi</taxon>
        <taxon>Mammalia</taxon>
        <taxon>Eutheria</taxon>
        <taxon>Euarchontoglires</taxon>
        <taxon>Primates</taxon>
        <taxon>Haplorrhini</taxon>
        <taxon>Catarrhini</taxon>
        <taxon>Hominidae</taxon>
        <taxon>Homo</taxon>
    </lineage>
</organism>
<reference evidence="1 2" key="3">
    <citation type="journal article" date="2006" name="Nature">
        <title>The DNA sequence and biological annotation of human chromosome 1.</title>
        <authorList>
            <person name="Gregory S.G."/>
            <person name="Barlow K.F."/>
            <person name="McLay K.E."/>
            <person name="Kaul R."/>
            <person name="Swarbreck D."/>
            <person name="Dunham A."/>
            <person name="Scott C.E."/>
            <person name="Howe K.L."/>
            <person name="Woodfine K."/>
            <person name="Spencer C.C."/>
            <person name="Jones M.C."/>
            <person name="Gillson C."/>
            <person name="Searle S."/>
            <person name="Zhou Y."/>
            <person name="Kokocinski F."/>
            <person name="McDonald L."/>
            <person name="Evans R."/>
            <person name="Phillips K."/>
            <person name="Atkinson A."/>
            <person name="Cooper R."/>
            <person name="Jones C."/>
            <person name="Hall R.E."/>
            <person name="Andrews T.D."/>
            <person name="Lloyd C."/>
            <person name="Ainscough R."/>
            <person name="Almeida J.P."/>
            <person name="Ambrose K.D."/>
            <person name="Anderson F."/>
            <person name="Andrew R.W."/>
            <person name="Ashwell R.I."/>
            <person name="Aubin K."/>
            <person name="Babbage A.K."/>
            <person name="Bagguley C.L."/>
            <person name="Bailey J."/>
            <person name="Beasley H."/>
            <person name="Bethel G."/>
            <person name="Bird C.P."/>
            <person name="Bray-Allen S."/>
            <person name="Brown J.Y."/>
            <person name="Brown A.J."/>
            <person name="Buckley D."/>
            <person name="Burton J."/>
            <person name="Bye J."/>
            <person name="Carder C."/>
            <person name="Chapman J.C."/>
            <person name="Clark S.Y."/>
            <person name="Clarke G."/>
            <person name="Clee C."/>
            <person name="Cobley V."/>
            <person name="Collier R.E."/>
            <person name="Corby N."/>
            <person name="Coville G.J."/>
            <person name="Davies J."/>
            <person name="Deadman R."/>
            <person name="Dunn M."/>
            <person name="Earthrowl M."/>
            <person name="Ellington A.G."/>
            <person name="Errington H."/>
            <person name="Frankish A."/>
            <person name="Frankland J."/>
            <person name="French L."/>
            <person name="Garner P."/>
            <person name="Garnett J."/>
            <person name="Gay L."/>
            <person name="Ghori M.R."/>
            <person name="Gibson R."/>
            <person name="Gilby L.M."/>
            <person name="Gillett W."/>
            <person name="Glithero R.J."/>
            <person name="Grafham D.V."/>
            <person name="Griffiths C."/>
            <person name="Griffiths-Jones S."/>
            <person name="Grocock R."/>
            <person name="Hammond S."/>
            <person name="Harrison E.S."/>
            <person name="Hart E."/>
            <person name="Haugen E."/>
            <person name="Heath P.D."/>
            <person name="Holmes S."/>
            <person name="Holt K."/>
            <person name="Howden P.J."/>
            <person name="Hunt A.R."/>
            <person name="Hunt S.E."/>
            <person name="Hunter G."/>
            <person name="Isherwood J."/>
            <person name="James R."/>
            <person name="Johnson C."/>
            <person name="Johnson D."/>
            <person name="Joy A."/>
            <person name="Kay M."/>
            <person name="Kershaw J.K."/>
            <person name="Kibukawa M."/>
            <person name="Kimberley A.M."/>
            <person name="King A."/>
            <person name="Knights A.J."/>
            <person name="Lad H."/>
            <person name="Laird G."/>
            <person name="Lawlor S."/>
            <person name="Leongamornlert D.A."/>
            <person name="Lloyd D.M."/>
            <person name="Loveland J."/>
            <person name="Lovell J."/>
            <person name="Lush M.J."/>
            <person name="Lyne R."/>
            <person name="Martin S."/>
            <person name="Mashreghi-Mohammadi M."/>
            <person name="Matthews L."/>
            <person name="Matthews N.S."/>
            <person name="McLaren S."/>
            <person name="Milne S."/>
            <person name="Mistry S."/>
            <person name="Moore M.J."/>
            <person name="Nickerson T."/>
            <person name="O'Dell C.N."/>
            <person name="Oliver K."/>
            <person name="Palmeiri A."/>
            <person name="Palmer S.A."/>
            <person name="Parker A."/>
            <person name="Patel D."/>
            <person name="Pearce A.V."/>
            <person name="Peck A.I."/>
            <person name="Pelan S."/>
            <person name="Phelps K."/>
            <person name="Phillimore B.J."/>
            <person name="Plumb R."/>
            <person name="Rajan J."/>
            <person name="Raymond C."/>
            <person name="Rouse G."/>
            <person name="Saenphimmachak C."/>
            <person name="Sehra H.K."/>
            <person name="Sheridan E."/>
            <person name="Shownkeen R."/>
            <person name="Sims S."/>
            <person name="Skuce C.D."/>
            <person name="Smith M."/>
            <person name="Steward C."/>
            <person name="Subramanian S."/>
            <person name="Sycamore N."/>
            <person name="Tracey A."/>
            <person name="Tromans A."/>
            <person name="Van Helmond Z."/>
            <person name="Wall M."/>
            <person name="Wallis J.M."/>
            <person name="White S."/>
            <person name="Whitehead S.L."/>
            <person name="Wilkinson J.E."/>
            <person name="Willey D.L."/>
            <person name="Williams H."/>
            <person name="Wilming L."/>
            <person name="Wray P.W."/>
            <person name="Wu Z."/>
            <person name="Coulson A."/>
            <person name="Vaudin M."/>
            <person name="Sulston J.E."/>
            <person name="Durbin R."/>
            <person name="Hubbard T."/>
            <person name="Wooster R."/>
            <person name="Dunham I."/>
            <person name="Carter N.P."/>
            <person name="McVean G."/>
            <person name="Ross M.T."/>
            <person name="Harrow J."/>
            <person name="Olson M.V."/>
            <person name="Beck S."/>
            <person name="Rogers J."/>
            <person name="Bentley D.R."/>
            <person name="Banerjee R."/>
            <person name="Bryant S.P."/>
            <person name="Burford D.C."/>
            <person name="Burrill W.D."/>
            <person name="Clegg S.M."/>
            <person name="Dhami P."/>
            <person name="Dovey O."/>
            <person name="Faulkner L.M."/>
            <person name="Gribble S.M."/>
            <person name="Langford C.F."/>
            <person name="Pandian R.D."/>
            <person name="Porter K.M."/>
            <person name="Prigmore E."/>
        </authorList>
    </citation>
    <scope>NUCLEOTIDE SEQUENCE [LARGE SCALE GENOMIC DNA]</scope>
</reference>
<evidence type="ECO:0000313" key="2">
    <source>
        <dbReference type="Proteomes" id="UP000005640"/>
    </source>
</evidence>
<dbReference type="Gene3D" id="3.10.20.30">
    <property type="match status" value="1"/>
</dbReference>
<accession>A0AAQ5BH80</accession>
<reference evidence="1" key="5">
    <citation type="submission" date="2025-09" db="UniProtKB">
        <authorList>
            <consortium name="Ensembl"/>
        </authorList>
    </citation>
    <scope>IDENTIFICATION</scope>
</reference>
<evidence type="ECO:0007829" key="4">
    <source>
        <dbReference type="ProteomicsDB" id="A0AAQ5BH80"/>
    </source>
</evidence>
<dbReference type="OpenTargets" id="ENSG00000117118"/>
<keyword evidence="3 4" id="KW-1267">Proteomics identification</keyword>
<dbReference type="GeneTree" id="ENSGT00390000013558"/>
<reference evidence="1" key="4">
    <citation type="submission" date="2025-08" db="UniProtKB">
        <authorList>
            <consortium name="Ensembl"/>
        </authorList>
    </citation>
    <scope>IDENTIFICATION</scope>
</reference>
<proteinExistence type="evidence at protein level"/>
<name>A0AAQ5BH80_HUMAN</name>
<gene>
    <name evidence="1" type="primary">SDHB</name>
</gene>
<evidence type="ECO:0000313" key="1">
    <source>
        <dbReference type="Ensembl" id="ENSP00000519329.1"/>
    </source>
</evidence>
<dbReference type="InterPro" id="IPR012675">
    <property type="entry name" value="Beta-grasp_dom_sf"/>
</dbReference>
<dbReference type="EMBL" id="AL049569">
    <property type="status" value="NOT_ANNOTATED_CDS"/>
    <property type="molecule type" value="Genomic_DNA"/>
</dbReference>
<sequence length="88" mass="9916">MAAVVALSLRRRLPATTLGGACLQASRGAQTAAATAPRIKKFAIYRWDPDKAGDKPHMQTYEVDLNKHLWLLCNEHQWRQHSSLHPKD</sequence>
<dbReference type="Ensembl" id="ENST00000714038.1">
    <property type="protein sequence ID" value="ENSP00000519329.1"/>
    <property type="gene ID" value="ENSG00000117118.13"/>
</dbReference>